<dbReference type="RefSeq" id="WP_134712844.1">
    <property type="nucleotide sequence ID" value="NZ_SDKM01000001.1"/>
</dbReference>
<dbReference type="EMBL" id="SDKM01000001">
    <property type="protein sequence ID" value="RYP88887.1"/>
    <property type="molecule type" value="Genomic_DNA"/>
</dbReference>
<dbReference type="InterPro" id="IPR025870">
    <property type="entry name" value="Glyoxalase-like_dom"/>
</dbReference>
<dbReference type="AlphaFoldDB" id="A0A4Q4ZKG1"/>
<evidence type="ECO:0000313" key="3">
    <source>
        <dbReference type="Proteomes" id="UP000295198"/>
    </source>
</evidence>
<feature type="domain" description="Glyoxalase-like" evidence="1">
    <location>
        <begin position="3"/>
        <end position="171"/>
    </location>
</feature>
<gene>
    <name evidence="2" type="ORF">EKO23_00130</name>
</gene>
<dbReference type="PANTHER" id="PTHR40265">
    <property type="entry name" value="BLL2707 PROTEIN"/>
    <property type="match status" value="1"/>
</dbReference>
<evidence type="ECO:0000313" key="2">
    <source>
        <dbReference type="EMBL" id="RYP88887.1"/>
    </source>
</evidence>
<comment type="caution">
    <text evidence="2">The sequence shown here is derived from an EMBL/GenBank/DDBJ whole genome shotgun (WGS) entry which is preliminary data.</text>
</comment>
<dbReference type="Pfam" id="PF13468">
    <property type="entry name" value="Glyoxalase_3"/>
    <property type="match status" value="1"/>
</dbReference>
<keyword evidence="3" id="KW-1185">Reference proteome</keyword>
<dbReference type="Proteomes" id="UP000295198">
    <property type="component" value="Unassembled WGS sequence"/>
</dbReference>
<name>A0A4Q4ZKG1_9ACTN</name>
<dbReference type="OrthoDB" id="3227561at2"/>
<accession>A0A4Q4ZKG1</accession>
<dbReference type="PANTHER" id="PTHR40265:SF1">
    <property type="entry name" value="GLYOXALASE-LIKE DOMAIN-CONTAINING PROTEIN"/>
    <property type="match status" value="1"/>
</dbReference>
<proteinExistence type="predicted"/>
<dbReference type="InterPro" id="IPR029068">
    <property type="entry name" value="Glyas_Bleomycin-R_OHBP_Dase"/>
</dbReference>
<organism evidence="2 3">
    <name type="scientific">Nocardioides guangzhouensis</name>
    <dbReference type="NCBI Taxonomy" id="2497878"/>
    <lineage>
        <taxon>Bacteria</taxon>
        <taxon>Bacillati</taxon>
        <taxon>Actinomycetota</taxon>
        <taxon>Actinomycetes</taxon>
        <taxon>Propionibacteriales</taxon>
        <taxon>Nocardioidaceae</taxon>
        <taxon>Nocardioides</taxon>
    </lineage>
</organism>
<dbReference type="SUPFAM" id="SSF54593">
    <property type="entry name" value="Glyoxalase/Bleomycin resistance protein/Dihydroxybiphenyl dioxygenase"/>
    <property type="match status" value="1"/>
</dbReference>
<protein>
    <submittedName>
        <fullName evidence="2">VOC family protein</fullName>
    </submittedName>
</protein>
<reference evidence="2 3" key="1">
    <citation type="submission" date="2019-01" db="EMBL/GenBank/DDBJ databases">
        <title>Nocardioides guangzhouensis sp. nov., an actinobacterium isolated from soil.</title>
        <authorList>
            <person name="Fu Y."/>
            <person name="Cai Y."/>
            <person name="Lin Z."/>
            <person name="Chen P."/>
        </authorList>
    </citation>
    <scope>NUCLEOTIDE SEQUENCE [LARGE SCALE GENOMIC DNA]</scope>
    <source>
        <strain evidence="2 3">130</strain>
    </source>
</reference>
<dbReference type="Gene3D" id="3.10.180.10">
    <property type="entry name" value="2,3-Dihydroxybiphenyl 1,2-Dioxygenase, domain 1"/>
    <property type="match status" value="1"/>
</dbReference>
<evidence type="ECO:0000259" key="1">
    <source>
        <dbReference type="Pfam" id="PF13468"/>
    </source>
</evidence>
<sequence>MLIDHLVYAVPDLEVAVDDLERRSGVRPAGGGRHPVMGTRNRLLGLGPHTYLEVIAPDPEQPDPEGARPYGLDDLTCPALVGWALACDDIQRARSMALARGYDLGDLYEAHRVTPDGTTLRWRVTSNESPAGEIPFLISWGDTPHPTASAPAGLALTSFRVEHPDPDSLVTPFAAVDAAVEVRLARQPALVARIDSPRGSIELR</sequence>